<organism evidence="1 2">
    <name type="scientific">Brachionus plicatilis</name>
    <name type="common">Marine rotifer</name>
    <name type="synonym">Brachionus muelleri</name>
    <dbReference type="NCBI Taxonomy" id="10195"/>
    <lineage>
        <taxon>Eukaryota</taxon>
        <taxon>Metazoa</taxon>
        <taxon>Spiralia</taxon>
        <taxon>Gnathifera</taxon>
        <taxon>Rotifera</taxon>
        <taxon>Eurotatoria</taxon>
        <taxon>Monogononta</taxon>
        <taxon>Pseudotrocha</taxon>
        <taxon>Ploima</taxon>
        <taxon>Brachionidae</taxon>
        <taxon>Brachionus</taxon>
    </lineage>
</organism>
<keyword evidence="2" id="KW-1185">Reference proteome</keyword>
<name>A0A3M7R3Q3_BRAPC</name>
<sequence length="118" mass="13511">MILHRSATYFLASYLPKIIFSHEKILKKNSLFKHLFWYFLLAESIDFVRSSLTVRSSFFSTLGTFTLTKDSSEFCLLASDGNNACIVLLRLIDVNLRLSLSCFKVTSLNLDLEIMSKT</sequence>
<proteinExistence type="predicted"/>
<gene>
    <name evidence="1" type="ORF">BpHYR1_039413</name>
</gene>
<evidence type="ECO:0000313" key="1">
    <source>
        <dbReference type="EMBL" id="RNA17865.1"/>
    </source>
</evidence>
<accession>A0A3M7R3Q3</accession>
<dbReference type="Proteomes" id="UP000276133">
    <property type="component" value="Unassembled WGS sequence"/>
</dbReference>
<comment type="caution">
    <text evidence="1">The sequence shown here is derived from an EMBL/GenBank/DDBJ whole genome shotgun (WGS) entry which is preliminary data.</text>
</comment>
<dbReference type="AlphaFoldDB" id="A0A3M7R3Q3"/>
<protein>
    <submittedName>
        <fullName evidence="1">Uncharacterized protein</fullName>
    </submittedName>
</protein>
<evidence type="ECO:0000313" key="2">
    <source>
        <dbReference type="Proteomes" id="UP000276133"/>
    </source>
</evidence>
<dbReference type="EMBL" id="REGN01004357">
    <property type="protein sequence ID" value="RNA17865.1"/>
    <property type="molecule type" value="Genomic_DNA"/>
</dbReference>
<reference evidence="1 2" key="1">
    <citation type="journal article" date="2018" name="Sci. Rep.">
        <title>Genomic signatures of local adaptation to the degree of environmental predictability in rotifers.</title>
        <authorList>
            <person name="Franch-Gras L."/>
            <person name="Hahn C."/>
            <person name="Garcia-Roger E.M."/>
            <person name="Carmona M.J."/>
            <person name="Serra M."/>
            <person name="Gomez A."/>
        </authorList>
    </citation>
    <scope>NUCLEOTIDE SEQUENCE [LARGE SCALE GENOMIC DNA]</scope>
    <source>
        <strain evidence="1">HYR1</strain>
    </source>
</reference>